<dbReference type="NCBIfam" id="TIGR01249">
    <property type="entry name" value="pro_imino_pep_1"/>
    <property type="match status" value="1"/>
</dbReference>
<evidence type="ECO:0000256" key="12">
    <source>
        <dbReference type="PIRSR" id="PIRSR006431-1"/>
    </source>
</evidence>
<keyword evidence="9 11" id="KW-0378">Hydrolase</keyword>
<dbReference type="EC" id="3.4.11.5" evidence="4 11"/>
<evidence type="ECO:0000256" key="7">
    <source>
        <dbReference type="ARBA" id="ARBA00022490"/>
    </source>
</evidence>
<feature type="active site" description="Nucleophile" evidence="12">
    <location>
        <position position="114"/>
    </location>
</feature>
<evidence type="ECO:0000256" key="6">
    <source>
        <dbReference type="ARBA" id="ARBA00022438"/>
    </source>
</evidence>
<dbReference type="EMBL" id="NRRE01000020">
    <property type="protein sequence ID" value="MBK1696768.1"/>
    <property type="molecule type" value="Genomic_DNA"/>
</dbReference>
<keyword evidence="7 11" id="KW-0963">Cytoplasm</keyword>
<evidence type="ECO:0000256" key="2">
    <source>
        <dbReference type="ARBA" id="ARBA00004496"/>
    </source>
</evidence>
<dbReference type="InterPro" id="IPR002410">
    <property type="entry name" value="Peptidase_S33"/>
</dbReference>
<evidence type="ECO:0000256" key="3">
    <source>
        <dbReference type="ARBA" id="ARBA00010088"/>
    </source>
</evidence>
<comment type="subcellular location">
    <subcellularLocation>
        <location evidence="2 11">Cytoplasm</location>
    </subcellularLocation>
</comment>
<dbReference type="SUPFAM" id="SSF53474">
    <property type="entry name" value="alpha/beta-Hydrolases"/>
    <property type="match status" value="1"/>
</dbReference>
<dbReference type="GO" id="GO:0006508">
    <property type="term" value="P:proteolysis"/>
    <property type="evidence" value="ECO:0007669"/>
    <property type="project" value="UniProtKB-KW"/>
</dbReference>
<dbReference type="PANTHER" id="PTHR43722">
    <property type="entry name" value="PROLINE IMINOPEPTIDASE"/>
    <property type="match status" value="1"/>
</dbReference>
<evidence type="ECO:0000256" key="9">
    <source>
        <dbReference type="ARBA" id="ARBA00022801"/>
    </source>
</evidence>
<dbReference type="GO" id="GO:0004177">
    <property type="term" value="F:aminopeptidase activity"/>
    <property type="evidence" value="ECO:0007669"/>
    <property type="project" value="UniProtKB-UniRule"/>
</dbReference>
<feature type="domain" description="AB hydrolase-1" evidence="15">
    <location>
        <begin position="42"/>
        <end position="300"/>
    </location>
</feature>
<reference evidence="16" key="2">
    <citation type="journal article" date="2020" name="Microorganisms">
        <title>Osmotic Adaptation and Compatible Solute Biosynthesis of Phototrophic Bacteria as Revealed from Genome Analyses.</title>
        <authorList>
            <person name="Imhoff J.F."/>
            <person name="Rahn T."/>
            <person name="Kunzel S."/>
            <person name="Keller A."/>
            <person name="Neulinger S.C."/>
        </authorList>
    </citation>
    <scope>NUCLEOTIDE SEQUENCE</scope>
    <source>
        <strain evidence="16">DSM 9154</strain>
    </source>
</reference>
<evidence type="ECO:0000256" key="4">
    <source>
        <dbReference type="ARBA" id="ARBA00012568"/>
    </source>
</evidence>
<evidence type="ECO:0000256" key="13">
    <source>
        <dbReference type="RuleBase" id="RU003421"/>
    </source>
</evidence>
<dbReference type="InterPro" id="IPR005944">
    <property type="entry name" value="Pro_iminopeptidase"/>
</dbReference>
<dbReference type="InterPro" id="IPR029058">
    <property type="entry name" value="AB_hydrolase_fold"/>
</dbReference>
<feature type="active site" description="Proton donor" evidence="12">
    <location>
        <position position="296"/>
    </location>
</feature>
<dbReference type="PRINTS" id="PR00793">
    <property type="entry name" value="PROAMNOPTASE"/>
</dbReference>
<evidence type="ECO:0000313" key="17">
    <source>
        <dbReference type="Proteomes" id="UP000778970"/>
    </source>
</evidence>
<sequence>MTRPQRDLFPSVHTQDQGQLPLDDRHTMYWETAGKPDGQPALFLHGGPGAGASADHRRFFDPEHYYTVLFDQRGAGRSTPLGETRDNTTQHLIQDIETLRQHLGIERWLLFGGSWGSTLALAYAQAHPERVTGLVLRGIFLGRRSEIRWFLTGMGAFCPEAWDRFASYIPEAERGDLLRAYCTRLDDPDPEIHVSAARAWSTYEGSCSTLLPSPETVAAFGDARTALGLARLEAHYFAHNAFLEEGQLLRDAGRLHGIPGTIVQGRYDVICPPQSAWELKQAWPQAQHVIVPDAGHSAMEPGIRRALVAATQRMEGVK</sequence>
<evidence type="ECO:0000256" key="11">
    <source>
        <dbReference type="PIRNR" id="PIRNR006431"/>
    </source>
</evidence>
<feature type="active site" evidence="12">
    <location>
        <position position="268"/>
    </location>
</feature>
<evidence type="ECO:0000256" key="1">
    <source>
        <dbReference type="ARBA" id="ARBA00001585"/>
    </source>
</evidence>
<dbReference type="PRINTS" id="PR00111">
    <property type="entry name" value="ABHYDROLASE"/>
</dbReference>
<evidence type="ECO:0000256" key="14">
    <source>
        <dbReference type="SAM" id="MobiDB-lite"/>
    </source>
</evidence>
<reference evidence="16" key="1">
    <citation type="submission" date="2017-08" db="EMBL/GenBank/DDBJ databases">
        <authorList>
            <person name="Imhoff J.F."/>
            <person name="Rahn T."/>
            <person name="Kuenzel S."/>
            <person name="Neulinger S.C."/>
        </authorList>
    </citation>
    <scope>NUCLEOTIDE SEQUENCE</scope>
    <source>
        <strain evidence="16">DSM 9154</strain>
    </source>
</reference>
<evidence type="ECO:0000256" key="10">
    <source>
        <dbReference type="ARBA" id="ARBA00029605"/>
    </source>
</evidence>
<evidence type="ECO:0000313" key="16">
    <source>
        <dbReference type="EMBL" id="MBK1696768.1"/>
    </source>
</evidence>
<organism evidence="16 17">
    <name type="scientific">Rhodovibrio salinarum</name>
    <dbReference type="NCBI Taxonomy" id="1087"/>
    <lineage>
        <taxon>Bacteria</taxon>
        <taxon>Pseudomonadati</taxon>
        <taxon>Pseudomonadota</taxon>
        <taxon>Alphaproteobacteria</taxon>
        <taxon>Rhodospirillales</taxon>
        <taxon>Rhodovibrionaceae</taxon>
        <taxon>Rhodovibrio</taxon>
    </lineage>
</organism>
<evidence type="ECO:0000256" key="8">
    <source>
        <dbReference type="ARBA" id="ARBA00022670"/>
    </source>
</evidence>
<keyword evidence="8 11" id="KW-0645">Protease</keyword>
<comment type="caution">
    <text evidence="16">The sequence shown here is derived from an EMBL/GenBank/DDBJ whole genome shotgun (WGS) entry which is preliminary data.</text>
</comment>
<dbReference type="Pfam" id="PF00561">
    <property type="entry name" value="Abhydrolase_1"/>
    <property type="match status" value="1"/>
</dbReference>
<proteinExistence type="inferred from homology"/>
<dbReference type="AlphaFoldDB" id="A0A934QH97"/>
<dbReference type="Gene3D" id="3.40.50.1820">
    <property type="entry name" value="alpha/beta hydrolase"/>
    <property type="match status" value="1"/>
</dbReference>
<dbReference type="GO" id="GO:0005737">
    <property type="term" value="C:cytoplasm"/>
    <property type="evidence" value="ECO:0007669"/>
    <property type="project" value="UniProtKB-SubCell"/>
</dbReference>
<name>A0A934QH97_9PROT</name>
<comment type="catalytic activity">
    <reaction evidence="1 11 13">
        <text>Release of N-terminal proline from a peptide.</text>
        <dbReference type="EC" id="3.4.11.5"/>
    </reaction>
</comment>
<evidence type="ECO:0000256" key="5">
    <source>
        <dbReference type="ARBA" id="ARBA00021843"/>
    </source>
</evidence>
<dbReference type="PIRSF" id="PIRSF006431">
    <property type="entry name" value="Pept_S33"/>
    <property type="match status" value="1"/>
</dbReference>
<gene>
    <name evidence="16" type="primary">pip</name>
    <name evidence="16" type="ORF">CKO21_05870</name>
</gene>
<dbReference type="RefSeq" id="WP_027287242.1">
    <property type="nucleotide sequence ID" value="NZ_NRRE01000020.1"/>
</dbReference>
<protein>
    <recommendedName>
        <fullName evidence="5 11">Proline iminopeptidase</fullName>
        <shortName evidence="11">PIP</shortName>
        <ecNumber evidence="4 11">3.4.11.5</ecNumber>
    </recommendedName>
    <alternativeName>
        <fullName evidence="10 11">Prolyl aminopeptidase</fullName>
    </alternativeName>
</protein>
<dbReference type="InterPro" id="IPR000073">
    <property type="entry name" value="AB_hydrolase_1"/>
</dbReference>
<comment type="similarity">
    <text evidence="3 11 13">Belongs to the peptidase S33 family.</text>
</comment>
<keyword evidence="17" id="KW-1185">Reference proteome</keyword>
<evidence type="ECO:0000259" key="15">
    <source>
        <dbReference type="Pfam" id="PF00561"/>
    </source>
</evidence>
<feature type="region of interest" description="Disordered" evidence="14">
    <location>
        <begin position="1"/>
        <end position="20"/>
    </location>
</feature>
<accession>A0A934QH97</accession>
<dbReference type="Proteomes" id="UP000778970">
    <property type="component" value="Unassembled WGS sequence"/>
</dbReference>
<keyword evidence="6 11" id="KW-0031">Aminopeptidase</keyword>
<dbReference type="PANTHER" id="PTHR43722:SF1">
    <property type="entry name" value="PROLINE IMINOPEPTIDASE"/>
    <property type="match status" value="1"/>
</dbReference>